<keyword evidence="2" id="KW-0521">NADP</keyword>
<evidence type="ECO:0000256" key="1">
    <source>
        <dbReference type="ARBA" id="ARBA00006484"/>
    </source>
</evidence>
<dbReference type="AlphaFoldDB" id="A0A0G2GKS0"/>
<dbReference type="Gene3D" id="3.40.50.720">
    <property type="entry name" value="NAD(P)-binding Rossmann-like Domain"/>
    <property type="match status" value="1"/>
</dbReference>
<keyword evidence="3" id="KW-0560">Oxidoreductase</keyword>
<dbReference type="OrthoDB" id="191139at2759"/>
<sequence>MRAVIIVTGGYSGIGYELSSILYAANATVYIAGRSSTKAASAISSIKSAHPTSSGTLTFLSIDLSDLRTIKPFVTTFLSSSSRLDILYNNAGLMHEPPSQTPQGQETVYSTNILGPFLLAKLLTPILESTSISNQKSNLDTVPRICWACSLHTDFQSPKSGVQFTSDSAESSSLTISNRYFNYNNSKAAIYYISTEFSRRRLQQQQQPNSSSISHKPRILSIPFNPGNLTSPLQRHVRSKNPTFFKLADRLLMYPARFGAYTELYAGFSDELRDAGEKGNEGVYVWPWGRKGWIGRKDIREEVLKGEKGQAGRVWDWCEKVTGEWC</sequence>
<comment type="caution">
    <text evidence="4">The sequence shown here is derived from an EMBL/GenBank/DDBJ whole genome shotgun (WGS) entry which is preliminary data.</text>
</comment>
<reference evidence="4 5" key="2">
    <citation type="submission" date="2015-05" db="EMBL/GenBank/DDBJ databases">
        <authorList>
            <person name="Morales-Cruz A."/>
            <person name="Amrine K.C."/>
            <person name="Cantu D."/>
        </authorList>
    </citation>
    <scope>NUCLEOTIDE SEQUENCE [LARGE SCALE GENOMIC DNA]</scope>
    <source>
        <strain evidence="4">UCRPC4</strain>
    </source>
</reference>
<dbReference type="InterPro" id="IPR036291">
    <property type="entry name" value="NAD(P)-bd_dom_sf"/>
</dbReference>
<evidence type="ECO:0000256" key="3">
    <source>
        <dbReference type="ARBA" id="ARBA00023002"/>
    </source>
</evidence>
<dbReference type="SUPFAM" id="SSF51735">
    <property type="entry name" value="NAD(P)-binding Rossmann-fold domains"/>
    <property type="match status" value="1"/>
</dbReference>
<accession>A0A0G2GKS0</accession>
<dbReference type="PANTHER" id="PTHR24320:SF236">
    <property type="entry name" value="SHORT-CHAIN DEHYDROGENASE-RELATED"/>
    <property type="match status" value="1"/>
</dbReference>
<evidence type="ECO:0000313" key="5">
    <source>
        <dbReference type="Proteomes" id="UP000053317"/>
    </source>
</evidence>
<dbReference type="PANTHER" id="PTHR24320">
    <property type="entry name" value="RETINOL DEHYDROGENASE"/>
    <property type="match status" value="1"/>
</dbReference>
<dbReference type="EMBL" id="LCWF01000144">
    <property type="protein sequence ID" value="KKY17505.1"/>
    <property type="molecule type" value="Genomic_DNA"/>
</dbReference>
<organism evidence="4 5">
    <name type="scientific">Phaeomoniella chlamydospora</name>
    <name type="common">Phaeoacremonium chlamydosporum</name>
    <dbReference type="NCBI Taxonomy" id="158046"/>
    <lineage>
        <taxon>Eukaryota</taxon>
        <taxon>Fungi</taxon>
        <taxon>Dikarya</taxon>
        <taxon>Ascomycota</taxon>
        <taxon>Pezizomycotina</taxon>
        <taxon>Eurotiomycetes</taxon>
        <taxon>Chaetothyriomycetidae</taxon>
        <taxon>Phaeomoniellales</taxon>
        <taxon>Phaeomoniellaceae</taxon>
        <taxon>Phaeomoniella</taxon>
    </lineage>
</organism>
<dbReference type="GO" id="GO:0016491">
    <property type="term" value="F:oxidoreductase activity"/>
    <property type="evidence" value="ECO:0007669"/>
    <property type="project" value="UniProtKB-KW"/>
</dbReference>
<dbReference type="PRINTS" id="PR00081">
    <property type="entry name" value="GDHRDH"/>
</dbReference>
<comment type="similarity">
    <text evidence="1">Belongs to the short-chain dehydrogenases/reductases (SDR) family.</text>
</comment>
<keyword evidence="5" id="KW-1185">Reference proteome</keyword>
<gene>
    <name evidence="4" type="ORF">UCRPC4_g05520</name>
</gene>
<evidence type="ECO:0000313" key="4">
    <source>
        <dbReference type="EMBL" id="KKY17505.1"/>
    </source>
</evidence>
<reference evidence="4 5" key="1">
    <citation type="submission" date="2015-05" db="EMBL/GenBank/DDBJ databases">
        <title>Distinctive expansion of gene families associated with plant cell wall degradation and secondary metabolism in the genomes of grapevine trunk pathogens.</title>
        <authorList>
            <person name="Lawrence D.P."/>
            <person name="Travadon R."/>
            <person name="Rolshausen P.E."/>
            <person name="Baumgartner K."/>
        </authorList>
    </citation>
    <scope>NUCLEOTIDE SEQUENCE [LARGE SCALE GENOMIC DNA]</scope>
    <source>
        <strain evidence="4">UCRPC4</strain>
    </source>
</reference>
<proteinExistence type="inferred from homology"/>
<dbReference type="Pfam" id="PF00106">
    <property type="entry name" value="adh_short"/>
    <property type="match status" value="1"/>
</dbReference>
<dbReference type="Proteomes" id="UP000053317">
    <property type="component" value="Unassembled WGS sequence"/>
</dbReference>
<name>A0A0G2GKS0_PHACM</name>
<dbReference type="InterPro" id="IPR002347">
    <property type="entry name" value="SDR_fam"/>
</dbReference>
<protein>
    <submittedName>
        <fullName evidence="4">Putative short-chain dehydrogenase</fullName>
    </submittedName>
</protein>
<evidence type="ECO:0000256" key="2">
    <source>
        <dbReference type="ARBA" id="ARBA00022857"/>
    </source>
</evidence>